<reference evidence="5 6" key="1">
    <citation type="journal article" date="2012" name="J. Bacteriol.">
        <title>Draft Genome Sequence of the Soil Bacterium Burkholderia terrae Strain BS001, Which Interacts with Fungal Surface Structures.</title>
        <authorList>
            <person name="Nazir R."/>
            <person name="Hansen M.A."/>
            <person name="Sorensen S."/>
            <person name="van Elsas J.D."/>
        </authorList>
    </citation>
    <scope>NUCLEOTIDE SEQUENCE [LARGE SCALE GENOMIC DNA]</scope>
    <source>
        <strain evidence="5 6">BS001</strain>
    </source>
</reference>
<evidence type="ECO:0000313" key="5">
    <source>
        <dbReference type="EMBL" id="EIM96365.1"/>
    </source>
</evidence>
<dbReference type="PANTHER" id="PTHR43537:SF50">
    <property type="entry name" value="TRANSCRIPTIONAL REGULATORY PROTEIN"/>
    <property type="match status" value="1"/>
</dbReference>
<organism evidence="5 6">
    <name type="scientific">Paraburkholderia hospita</name>
    <dbReference type="NCBI Taxonomy" id="169430"/>
    <lineage>
        <taxon>Bacteria</taxon>
        <taxon>Pseudomonadati</taxon>
        <taxon>Pseudomonadota</taxon>
        <taxon>Betaproteobacteria</taxon>
        <taxon>Burkholderiales</taxon>
        <taxon>Burkholderiaceae</taxon>
        <taxon>Paraburkholderia</taxon>
    </lineage>
</organism>
<dbReference type="SMART" id="SM00345">
    <property type="entry name" value="HTH_GNTR"/>
    <property type="match status" value="1"/>
</dbReference>
<evidence type="ECO:0000313" key="6">
    <source>
        <dbReference type="Proteomes" id="UP000004980"/>
    </source>
</evidence>
<dbReference type="Proteomes" id="UP000004980">
    <property type="component" value="Unassembled WGS sequence"/>
</dbReference>
<dbReference type="PANTHER" id="PTHR43537">
    <property type="entry name" value="TRANSCRIPTIONAL REGULATOR, GNTR FAMILY"/>
    <property type="match status" value="1"/>
</dbReference>
<dbReference type="InterPro" id="IPR008920">
    <property type="entry name" value="TF_FadR/GntR_C"/>
</dbReference>
<dbReference type="InterPro" id="IPR011711">
    <property type="entry name" value="GntR_C"/>
</dbReference>
<name>A0ABN0FCQ8_9BURK</name>
<dbReference type="Gene3D" id="1.20.120.530">
    <property type="entry name" value="GntR ligand-binding domain-like"/>
    <property type="match status" value="1"/>
</dbReference>
<dbReference type="Pfam" id="PF07729">
    <property type="entry name" value="FCD"/>
    <property type="match status" value="1"/>
</dbReference>
<dbReference type="PROSITE" id="PS50949">
    <property type="entry name" value="HTH_GNTR"/>
    <property type="match status" value="1"/>
</dbReference>
<dbReference type="InterPro" id="IPR036390">
    <property type="entry name" value="WH_DNA-bd_sf"/>
</dbReference>
<dbReference type="InterPro" id="IPR000524">
    <property type="entry name" value="Tscrpt_reg_HTH_GntR"/>
</dbReference>
<accession>A0ABN0FCQ8</accession>
<dbReference type="RefSeq" id="WP_007589209.1">
    <property type="nucleotide sequence ID" value="NZ_AKAU01000195.1"/>
</dbReference>
<dbReference type="Gene3D" id="1.10.10.10">
    <property type="entry name" value="Winged helix-like DNA-binding domain superfamily/Winged helix DNA-binding domain"/>
    <property type="match status" value="1"/>
</dbReference>
<evidence type="ECO:0000256" key="1">
    <source>
        <dbReference type="ARBA" id="ARBA00023015"/>
    </source>
</evidence>
<dbReference type="PRINTS" id="PR00035">
    <property type="entry name" value="HTHGNTR"/>
</dbReference>
<feature type="domain" description="HTH gntR-type" evidence="4">
    <location>
        <begin position="18"/>
        <end position="85"/>
    </location>
</feature>
<keyword evidence="6" id="KW-1185">Reference proteome</keyword>
<keyword evidence="2" id="KW-0238">DNA-binding</keyword>
<sequence>MRISEHLGEGSLESIGRQRLHDTVVDRLQQLIVDGTLPPGTKLIERELCQFLAISRTPLREALKALEVDGLIEIIPNRGAFVRTMSELELRENFELVSGLEAFSGELACERITEQEISEIRSLHFAMLACRARSDLAGYYERNQAIHDRINEAARNQALRSVYIGLNRRLQAARFRSNFQADKWDHAIEEHTLILRALEARDGKRLSALLRQHLLAKRDAVIQELQADPNLKV</sequence>
<dbReference type="SMART" id="SM00895">
    <property type="entry name" value="FCD"/>
    <property type="match status" value="1"/>
</dbReference>
<dbReference type="SUPFAM" id="SSF46785">
    <property type="entry name" value="Winged helix' DNA-binding domain"/>
    <property type="match status" value="1"/>
</dbReference>
<protein>
    <submittedName>
        <fullName evidence="5">GntR family transcriptional regulator</fullName>
    </submittedName>
</protein>
<evidence type="ECO:0000256" key="3">
    <source>
        <dbReference type="ARBA" id="ARBA00023163"/>
    </source>
</evidence>
<dbReference type="CDD" id="cd07377">
    <property type="entry name" value="WHTH_GntR"/>
    <property type="match status" value="1"/>
</dbReference>
<gene>
    <name evidence="5" type="ORF">WQE_34451</name>
</gene>
<keyword evidence="3" id="KW-0804">Transcription</keyword>
<dbReference type="Pfam" id="PF00392">
    <property type="entry name" value="GntR"/>
    <property type="match status" value="1"/>
</dbReference>
<evidence type="ECO:0000259" key="4">
    <source>
        <dbReference type="PROSITE" id="PS50949"/>
    </source>
</evidence>
<keyword evidence="1" id="KW-0805">Transcription regulation</keyword>
<dbReference type="EMBL" id="AKAU01000195">
    <property type="protein sequence ID" value="EIM96365.1"/>
    <property type="molecule type" value="Genomic_DNA"/>
</dbReference>
<comment type="caution">
    <text evidence="5">The sequence shown here is derived from an EMBL/GenBank/DDBJ whole genome shotgun (WGS) entry which is preliminary data.</text>
</comment>
<evidence type="ECO:0000256" key="2">
    <source>
        <dbReference type="ARBA" id="ARBA00023125"/>
    </source>
</evidence>
<proteinExistence type="predicted"/>
<dbReference type="SUPFAM" id="SSF48008">
    <property type="entry name" value="GntR ligand-binding domain-like"/>
    <property type="match status" value="1"/>
</dbReference>
<dbReference type="InterPro" id="IPR036388">
    <property type="entry name" value="WH-like_DNA-bd_sf"/>
</dbReference>